<dbReference type="InterPro" id="IPR019533">
    <property type="entry name" value="Peptidase_S26"/>
</dbReference>
<evidence type="ECO:0000256" key="4">
    <source>
        <dbReference type="ARBA" id="ARBA00019232"/>
    </source>
</evidence>
<dbReference type="GO" id="GO:0009003">
    <property type="term" value="F:signal peptidase activity"/>
    <property type="evidence" value="ECO:0007669"/>
    <property type="project" value="UniProtKB-EC"/>
</dbReference>
<dbReference type="GO" id="GO:0006465">
    <property type="term" value="P:signal peptide processing"/>
    <property type="evidence" value="ECO:0007669"/>
    <property type="project" value="InterPro"/>
</dbReference>
<dbReference type="PANTHER" id="PTHR43390:SF1">
    <property type="entry name" value="CHLOROPLAST PROCESSING PEPTIDASE"/>
    <property type="match status" value="1"/>
</dbReference>
<evidence type="ECO:0000259" key="9">
    <source>
        <dbReference type="Pfam" id="PF10502"/>
    </source>
</evidence>
<dbReference type="PROSITE" id="PS00761">
    <property type="entry name" value="SPASE_I_3"/>
    <property type="match status" value="1"/>
</dbReference>
<dbReference type="InterPro" id="IPR036286">
    <property type="entry name" value="LexA/Signal_pep-like_sf"/>
</dbReference>
<comment type="caution">
    <text evidence="10">The sequence shown here is derived from an EMBL/GenBank/DDBJ whole genome shotgun (WGS) entry which is preliminary data.</text>
</comment>
<feature type="transmembrane region" description="Helical" evidence="8">
    <location>
        <begin position="42"/>
        <end position="59"/>
    </location>
</feature>
<dbReference type="Proteomes" id="UP000324575">
    <property type="component" value="Unassembled WGS sequence"/>
</dbReference>
<comment type="catalytic activity">
    <reaction evidence="1">
        <text>Cleavage of hydrophobic, N-terminal signal or leader sequences from secreted and periplasmic proteins.</text>
        <dbReference type="EC" id="3.4.21.89"/>
    </reaction>
</comment>
<evidence type="ECO:0000256" key="7">
    <source>
        <dbReference type="PIRSR" id="PIRSR600223-1"/>
    </source>
</evidence>
<feature type="transmembrane region" description="Helical" evidence="8">
    <location>
        <begin position="80"/>
        <end position="99"/>
    </location>
</feature>
<keyword evidence="8" id="KW-0812">Transmembrane</keyword>
<feature type="transmembrane region" description="Helical" evidence="8">
    <location>
        <begin position="20"/>
        <end position="36"/>
    </location>
</feature>
<dbReference type="Gene3D" id="2.10.109.10">
    <property type="entry name" value="Umud Fragment, subunit A"/>
    <property type="match status" value="2"/>
</dbReference>
<feature type="active site" evidence="7">
    <location>
        <position position="105"/>
    </location>
</feature>
<name>A0A5M8P2H4_9BACT</name>
<keyword evidence="8" id="KW-0472">Membrane</keyword>
<evidence type="ECO:0000313" key="10">
    <source>
        <dbReference type="EMBL" id="KAA6302643.1"/>
    </source>
</evidence>
<keyword evidence="8" id="KW-1133">Transmembrane helix</keyword>
<evidence type="ECO:0000256" key="1">
    <source>
        <dbReference type="ARBA" id="ARBA00000677"/>
    </source>
</evidence>
<proteinExistence type="inferred from homology"/>
<keyword evidence="5 10" id="KW-0378">Hydrolase</keyword>
<sequence>MTNTRKSIKERISTATKSQWLRFALVSILYILFTIWDNNYWLLFGLLLIFDIYISKVIPWDGWKNSQIRSLRKIAEWADAIVFALIAVYFINIFIFQNYKIPTSSLEKTLLVGDYLFVSKVNYGPRVPNTPLSFPLTHHTLPIVNTKSYSDWPHWPYKRLEGLSHVKRGDIVVFNYPTGDTVALKVQNPDYYDLITHWTTRERVHSDETTFGKVVYRPVDRRENYVKRCIGMPGDSLQIVDNLTYINGNSFATPGKAQFNYFVETSGNFFTEKQFRKLDVSKDDQQLYNRSSDAETVFEMFGIEPNANGTYNPVYRLPLTAKVVQFLKNSGWLKSIHIEPEMFGGETYPYGYNTGWSRDNFGPLWIPKQGETIVLNEENLAFYSRCIVNYEGNTLHQSGNQIFINGVPANSYTFRQNYYFMMGDNRHNSADSRYWGFVPEDHIVGTPLLIWLSLDKDRSWLDGKIRWSRIFTRVSAQ</sequence>
<feature type="active site" evidence="7">
    <location>
        <position position="227"/>
    </location>
</feature>
<organism evidence="10 11">
    <name type="scientific">Candidatus Ordinivivax streblomastigis</name>
    <dbReference type="NCBI Taxonomy" id="2540710"/>
    <lineage>
        <taxon>Bacteria</taxon>
        <taxon>Pseudomonadati</taxon>
        <taxon>Bacteroidota</taxon>
        <taxon>Bacteroidia</taxon>
        <taxon>Bacteroidales</taxon>
        <taxon>Candidatus Ordinivivax</taxon>
    </lineage>
</organism>
<reference evidence="10 11" key="1">
    <citation type="submission" date="2019-03" db="EMBL/GenBank/DDBJ databases">
        <title>Single cell metagenomics reveals metabolic interactions within the superorganism composed of flagellate Streblomastix strix and complex community of Bacteroidetes bacteria on its surface.</title>
        <authorList>
            <person name="Treitli S.C."/>
            <person name="Kolisko M."/>
            <person name="Husnik F."/>
            <person name="Keeling P."/>
            <person name="Hampl V."/>
        </authorList>
    </citation>
    <scope>NUCLEOTIDE SEQUENCE [LARGE SCALE GENOMIC DNA]</scope>
    <source>
        <strain evidence="10">St1</strain>
    </source>
</reference>
<dbReference type="AlphaFoldDB" id="A0A5M8P2H4"/>
<feature type="domain" description="Peptidase S26" evidence="9">
    <location>
        <begin position="412"/>
        <end position="451"/>
    </location>
</feature>
<dbReference type="InterPro" id="IPR000223">
    <property type="entry name" value="Pept_S26A_signal_pept_1"/>
</dbReference>
<dbReference type="PANTHER" id="PTHR43390">
    <property type="entry name" value="SIGNAL PEPTIDASE I"/>
    <property type="match status" value="1"/>
</dbReference>
<dbReference type="EMBL" id="SNRX01000006">
    <property type="protein sequence ID" value="KAA6302643.1"/>
    <property type="molecule type" value="Genomic_DNA"/>
</dbReference>
<dbReference type="CDD" id="cd06530">
    <property type="entry name" value="S26_SPase_I"/>
    <property type="match status" value="2"/>
</dbReference>
<evidence type="ECO:0000256" key="8">
    <source>
        <dbReference type="SAM" id="Phobius"/>
    </source>
</evidence>
<comment type="similarity">
    <text evidence="2">Belongs to the peptidase S26 family.</text>
</comment>
<evidence type="ECO:0000256" key="5">
    <source>
        <dbReference type="ARBA" id="ARBA00022801"/>
    </source>
</evidence>
<evidence type="ECO:0000256" key="3">
    <source>
        <dbReference type="ARBA" id="ARBA00013208"/>
    </source>
</evidence>
<dbReference type="PRINTS" id="PR00727">
    <property type="entry name" value="LEADERPTASE"/>
</dbReference>
<protein>
    <recommendedName>
        <fullName evidence="4">Signal peptidase I</fullName>
        <ecNumber evidence="3">3.4.21.89</ecNumber>
    </recommendedName>
    <alternativeName>
        <fullName evidence="6">Leader peptidase I</fullName>
    </alternativeName>
</protein>
<dbReference type="EC" id="3.4.21.89" evidence="3"/>
<gene>
    <name evidence="10" type="ORF">EZS26_001150</name>
</gene>
<dbReference type="GO" id="GO:0016020">
    <property type="term" value="C:membrane"/>
    <property type="evidence" value="ECO:0007669"/>
    <property type="project" value="InterPro"/>
</dbReference>
<feature type="domain" description="Peptidase S26" evidence="9">
    <location>
        <begin position="75"/>
        <end position="259"/>
    </location>
</feature>
<dbReference type="GO" id="GO:0004252">
    <property type="term" value="F:serine-type endopeptidase activity"/>
    <property type="evidence" value="ECO:0007669"/>
    <property type="project" value="InterPro"/>
</dbReference>
<evidence type="ECO:0000256" key="6">
    <source>
        <dbReference type="ARBA" id="ARBA00029906"/>
    </source>
</evidence>
<dbReference type="InterPro" id="IPR019758">
    <property type="entry name" value="Pept_S26A_signal_pept_1_CS"/>
</dbReference>
<evidence type="ECO:0000313" key="11">
    <source>
        <dbReference type="Proteomes" id="UP000324575"/>
    </source>
</evidence>
<evidence type="ECO:0000256" key="2">
    <source>
        <dbReference type="ARBA" id="ARBA00009370"/>
    </source>
</evidence>
<dbReference type="Pfam" id="PF10502">
    <property type="entry name" value="Peptidase_S26"/>
    <property type="match status" value="2"/>
</dbReference>
<dbReference type="SUPFAM" id="SSF51306">
    <property type="entry name" value="LexA/Signal peptidase"/>
    <property type="match status" value="1"/>
</dbReference>
<accession>A0A5M8P2H4</accession>